<protein>
    <submittedName>
        <fullName evidence="1">GNAT family protein</fullName>
    </submittedName>
</protein>
<evidence type="ECO:0000313" key="2">
    <source>
        <dbReference type="Proteomes" id="UP000639643"/>
    </source>
</evidence>
<dbReference type="SUPFAM" id="SSF55729">
    <property type="entry name" value="Acyl-CoA N-acyltransferases (Nat)"/>
    <property type="match status" value="1"/>
</dbReference>
<keyword evidence="2" id="KW-1185">Reference proteome</keyword>
<gene>
    <name evidence="1" type="ORF">CMUS01_05206</name>
</gene>
<dbReference type="OrthoDB" id="410198at2759"/>
<comment type="caution">
    <text evidence="1">The sequence shown here is derived from an EMBL/GenBank/DDBJ whole genome shotgun (WGS) entry which is preliminary data.</text>
</comment>
<name>A0A8H6KTF3_9PEZI</name>
<dbReference type="AlphaFoldDB" id="A0A8H6KTF3"/>
<organism evidence="1 2">
    <name type="scientific">Colletotrichum musicola</name>
    <dbReference type="NCBI Taxonomy" id="2175873"/>
    <lineage>
        <taxon>Eukaryota</taxon>
        <taxon>Fungi</taxon>
        <taxon>Dikarya</taxon>
        <taxon>Ascomycota</taxon>
        <taxon>Pezizomycotina</taxon>
        <taxon>Sordariomycetes</taxon>
        <taxon>Hypocreomycetidae</taxon>
        <taxon>Glomerellales</taxon>
        <taxon>Glomerellaceae</taxon>
        <taxon>Colletotrichum</taxon>
        <taxon>Colletotrichum orchidearum species complex</taxon>
    </lineage>
</organism>
<reference evidence="1" key="1">
    <citation type="journal article" date="2020" name="Phytopathology">
        <title>Genome Sequence Resources of Colletotrichum truncatum, C. plurivorum, C. musicola, and C. sojae: Four Species Pathogenic to Soybean (Glycine max).</title>
        <authorList>
            <person name="Rogerio F."/>
            <person name="Boufleur T.R."/>
            <person name="Ciampi-Guillardi M."/>
            <person name="Sukno S.A."/>
            <person name="Thon M.R."/>
            <person name="Massola Junior N.S."/>
            <person name="Baroncelli R."/>
        </authorList>
    </citation>
    <scope>NUCLEOTIDE SEQUENCE</scope>
    <source>
        <strain evidence="1">LFN0074</strain>
    </source>
</reference>
<evidence type="ECO:0000313" key="1">
    <source>
        <dbReference type="EMBL" id="KAF6836940.1"/>
    </source>
</evidence>
<dbReference type="Proteomes" id="UP000639643">
    <property type="component" value="Unassembled WGS sequence"/>
</dbReference>
<dbReference type="EMBL" id="WIGM01000151">
    <property type="protein sequence ID" value="KAF6836940.1"/>
    <property type="molecule type" value="Genomic_DNA"/>
</dbReference>
<dbReference type="PANTHER" id="PTHR42791">
    <property type="entry name" value="GNAT FAMILY ACETYLTRANSFERASE"/>
    <property type="match status" value="1"/>
</dbReference>
<dbReference type="InterPro" id="IPR052523">
    <property type="entry name" value="Trichothecene_AcTrans"/>
</dbReference>
<sequence>MGLKLQEVKDDDEFGPLIAAFREGFSDPDSPLCRLFMGDWRPQDPAARGAALEESTTRLRAWHRADPTSTWLKVIDEETGEIAAGGKWCIHEKGRNPYDKVEKVEATWFPEGEPREVATMLMNDFLGSAAKNVNRPHVFLNILFTVKKHRRRGAASLIMDWGMERAERLGLDVYIEATPLGRILYEKYGLEVIEHRSFEVDESSLPLAKDPELREEVVRQLTPFEWWCMLRRAEA</sequence>
<dbReference type="InterPro" id="IPR016181">
    <property type="entry name" value="Acyl_CoA_acyltransferase"/>
</dbReference>
<dbReference type="Gene3D" id="3.40.630.30">
    <property type="match status" value="1"/>
</dbReference>
<dbReference type="PANTHER" id="PTHR42791:SF5">
    <property type="entry name" value="HYPOTHETICAL ACETYLTRANSFERASE (EUROFUNG)"/>
    <property type="match status" value="1"/>
</dbReference>
<accession>A0A8H6KTF3</accession>
<proteinExistence type="predicted"/>